<feature type="compositionally biased region" description="Polar residues" evidence="4">
    <location>
        <begin position="135"/>
        <end position="150"/>
    </location>
</feature>
<evidence type="ECO:0000313" key="5">
    <source>
        <dbReference type="EMBL" id="PSN71863.1"/>
    </source>
</evidence>
<dbReference type="EMBL" id="KZ678130">
    <property type="protein sequence ID" value="PSN71863.1"/>
    <property type="molecule type" value="Genomic_DNA"/>
</dbReference>
<evidence type="ECO:0000256" key="1">
    <source>
        <dbReference type="ARBA" id="ARBA00004123"/>
    </source>
</evidence>
<protein>
    <submittedName>
        <fullName evidence="5">Paf1-domain-containing protein</fullName>
    </submittedName>
</protein>
<dbReference type="Proteomes" id="UP000240883">
    <property type="component" value="Unassembled WGS sequence"/>
</dbReference>
<evidence type="ECO:0000313" key="6">
    <source>
        <dbReference type="Proteomes" id="UP000240883"/>
    </source>
</evidence>
<dbReference type="STRING" id="1448308.A0A2T2P2L1"/>
<dbReference type="Pfam" id="PF03985">
    <property type="entry name" value="Paf1"/>
    <property type="match status" value="1"/>
</dbReference>
<evidence type="ECO:0000256" key="3">
    <source>
        <dbReference type="ARBA" id="ARBA00023242"/>
    </source>
</evidence>
<organism evidence="5 6">
    <name type="scientific">Corynespora cassiicola Philippines</name>
    <dbReference type="NCBI Taxonomy" id="1448308"/>
    <lineage>
        <taxon>Eukaryota</taxon>
        <taxon>Fungi</taxon>
        <taxon>Dikarya</taxon>
        <taxon>Ascomycota</taxon>
        <taxon>Pezizomycotina</taxon>
        <taxon>Dothideomycetes</taxon>
        <taxon>Pleosporomycetidae</taxon>
        <taxon>Pleosporales</taxon>
        <taxon>Corynesporascaceae</taxon>
        <taxon>Corynespora</taxon>
    </lineage>
</organism>
<dbReference type="PANTHER" id="PTHR23188:SF12">
    <property type="entry name" value="RNA POLYMERASE II-ASSOCIATED FACTOR 1 HOMOLOG"/>
    <property type="match status" value="1"/>
</dbReference>
<dbReference type="GO" id="GO:0000993">
    <property type="term" value="F:RNA polymerase II complex binding"/>
    <property type="evidence" value="ECO:0007669"/>
    <property type="project" value="TreeGrafter"/>
</dbReference>
<keyword evidence="3" id="KW-0539">Nucleus</keyword>
<gene>
    <name evidence="5" type="ORF">BS50DRAFT_569463</name>
</gene>
<accession>A0A2T2P2L1</accession>
<proteinExistence type="inferred from homology"/>
<dbReference type="PANTHER" id="PTHR23188">
    <property type="entry name" value="RNA POLYMERASE II-ASSOCIATED FACTOR 1 HOMOLOG"/>
    <property type="match status" value="1"/>
</dbReference>
<comment type="similarity">
    <text evidence="2">Belongs to the PAF1 family.</text>
</comment>
<dbReference type="GO" id="GO:0006368">
    <property type="term" value="P:transcription elongation by RNA polymerase II"/>
    <property type="evidence" value="ECO:0007669"/>
    <property type="project" value="InterPro"/>
</dbReference>
<dbReference type="GO" id="GO:0003682">
    <property type="term" value="F:chromatin binding"/>
    <property type="evidence" value="ECO:0007669"/>
    <property type="project" value="TreeGrafter"/>
</dbReference>
<reference evidence="5 6" key="1">
    <citation type="journal article" date="2018" name="Front. Microbiol.">
        <title>Genome-Wide Analysis of Corynespora cassiicola Leaf Fall Disease Putative Effectors.</title>
        <authorList>
            <person name="Lopez D."/>
            <person name="Ribeiro S."/>
            <person name="Label P."/>
            <person name="Fumanal B."/>
            <person name="Venisse J.S."/>
            <person name="Kohler A."/>
            <person name="de Oliveira R.R."/>
            <person name="Labutti K."/>
            <person name="Lipzen A."/>
            <person name="Lail K."/>
            <person name="Bauer D."/>
            <person name="Ohm R.A."/>
            <person name="Barry K.W."/>
            <person name="Spatafora J."/>
            <person name="Grigoriev I.V."/>
            <person name="Martin F.M."/>
            <person name="Pujade-Renaud V."/>
        </authorList>
    </citation>
    <scope>NUCLEOTIDE SEQUENCE [LARGE SCALE GENOMIC DNA]</scope>
    <source>
        <strain evidence="5 6">Philippines</strain>
    </source>
</reference>
<dbReference type="InterPro" id="IPR007133">
    <property type="entry name" value="RNA_pol_II-assoc_Paf1"/>
</dbReference>
<sequence>MASSGRSAYTQDYIARIRYSNALPPPPCPPKLLDIPNSGLAEGGAYLSAGYASRLVREQPLNIEADAELGMPIDLVGIPGVFDNDESAIHAAPNPPPMHPTDRALLRPPNALGKVSTTASGISFLRRTEYITSNTTGGSKFESSTSSNTMRVRGKRRRQQDLSEDDPINIARHILKGFNLAYPADAYTGPDTGEKLRAADMTPADRNAWKNPKHPQNSSLTLVDSYPLLPDWDALPDTGSYMMYKFMAPPVKFDPNNPSYDERLDVALLRPAGQTVKDQDLYMQEMEAHKADPTTPVPIPRYHFEFFLPPPGGPEKVRGIKRNFSTYDPDNEQDIPFDTTLDEDGRPRKYFKYENIRTYETAQQVGDLSDAYGDVVAIALHDPGKHSVEPLRSEKLQKAAYFYPISQKTSIRPRRPGKIDMVGGEEVPKVHIIETAARFPAAEAERRDAIRKRYDIVEV</sequence>
<evidence type="ECO:0000256" key="2">
    <source>
        <dbReference type="ARBA" id="ARBA00007560"/>
    </source>
</evidence>
<evidence type="ECO:0000256" key="4">
    <source>
        <dbReference type="SAM" id="MobiDB-lite"/>
    </source>
</evidence>
<dbReference type="AlphaFoldDB" id="A0A2T2P2L1"/>
<keyword evidence="6" id="KW-1185">Reference proteome</keyword>
<name>A0A2T2P2L1_CORCC</name>
<dbReference type="GO" id="GO:0016593">
    <property type="term" value="C:Cdc73/Paf1 complex"/>
    <property type="evidence" value="ECO:0007669"/>
    <property type="project" value="InterPro"/>
</dbReference>
<dbReference type="OrthoDB" id="10260285at2759"/>
<comment type="subcellular location">
    <subcellularLocation>
        <location evidence="1">Nucleus</location>
    </subcellularLocation>
</comment>
<feature type="region of interest" description="Disordered" evidence="4">
    <location>
        <begin position="135"/>
        <end position="163"/>
    </location>
</feature>